<feature type="domain" description="Integrase-type" evidence="11">
    <location>
        <begin position="118"/>
        <end position="159"/>
    </location>
</feature>
<dbReference type="EC" id="2.7.7.49" evidence="1"/>
<dbReference type="Gene3D" id="3.30.500.10">
    <property type="entry name" value="MHC class I-like antigen recognition-like"/>
    <property type="match status" value="1"/>
</dbReference>
<dbReference type="GO" id="GO:0004519">
    <property type="term" value="F:endonuclease activity"/>
    <property type="evidence" value="ECO:0007669"/>
    <property type="project" value="UniProtKB-KW"/>
</dbReference>
<keyword evidence="8" id="KW-0695">RNA-directed DNA polymerase</keyword>
<dbReference type="Gene3D" id="1.10.10.200">
    <property type="match status" value="1"/>
</dbReference>
<dbReference type="STRING" id="333673.A0A3M0J1R4"/>
<evidence type="ECO:0000256" key="10">
    <source>
        <dbReference type="PROSITE-ProRule" id="PRU00450"/>
    </source>
</evidence>
<dbReference type="InterPro" id="IPR011162">
    <property type="entry name" value="MHC_I/II-like_Ag-recog"/>
</dbReference>
<evidence type="ECO:0000256" key="7">
    <source>
        <dbReference type="ARBA" id="ARBA00022801"/>
    </source>
</evidence>
<keyword evidence="14" id="KW-1185">Reference proteome</keyword>
<evidence type="ECO:0000313" key="13">
    <source>
        <dbReference type="EMBL" id="RMB88526.1"/>
    </source>
</evidence>
<evidence type="ECO:0000256" key="4">
    <source>
        <dbReference type="ARBA" id="ARBA00022722"/>
    </source>
</evidence>
<proteinExistence type="predicted"/>
<keyword evidence="6" id="KW-0255">Endonuclease</keyword>
<evidence type="ECO:0000256" key="9">
    <source>
        <dbReference type="ARBA" id="ARBA00023180"/>
    </source>
</evidence>
<keyword evidence="3" id="KW-0548">Nucleotidyltransferase</keyword>
<dbReference type="InterPro" id="IPR012337">
    <property type="entry name" value="RNaseH-like_sf"/>
</dbReference>
<dbReference type="OrthoDB" id="9222882at2759"/>
<keyword evidence="7" id="KW-0378">Hydrolase</keyword>
<dbReference type="PROSITE" id="PS50994">
    <property type="entry name" value="INTEGRASE"/>
    <property type="match status" value="1"/>
</dbReference>
<keyword evidence="9" id="KW-0325">Glycoprotein</keyword>
<comment type="caution">
    <text evidence="13">The sequence shown here is derived from an EMBL/GenBank/DDBJ whole genome shotgun (WGS) entry which is preliminary data.</text>
</comment>
<evidence type="ECO:0000256" key="8">
    <source>
        <dbReference type="ARBA" id="ARBA00022918"/>
    </source>
</evidence>
<dbReference type="InterPro" id="IPR036397">
    <property type="entry name" value="RNaseH_sf"/>
</dbReference>
<keyword evidence="10" id="KW-0862">Zinc</keyword>
<organism evidence="13 14">
    <name type="scientific">Hirundo rustica rustica</name>
    <dbReference type="NCBI Taxonomy" id="333673"/>
    <lineage>
        <taxon>Eukaryota</taxon>
        <taxon>Metazoa</taxon>
        <taxon>Chordata</taxon>
        <taxon>Craniata</taxon>
        <taxon>Vertebrata</taxon>
        <taxon>Euteleostomi</taxon>
        <taxon>Archelosauria</taxon>
        <taxon>Archosauria</taxon>
        <taxon>Dinosauria</taxon>
        <taxon>Saurischia</taxon>
        <taxon>Theropoda</taxon>
        <taxon>Coelurosauria</taxon>
        <taxon>Aves</taxon>
        <taxon>Neognathae</taxon>
        <taxon>Neoaves</taxon>
        <taxon>Telluraves</taxon>
        <taxon>Australaves</taxon>
        <taxon>Passeriformes</taxon>
        <taxon>Sylvioidea</taxon>
        <taxon>Hirundinidae</taxon>
        <taxon>Hirundo</taxon>
    </lineage>
</organism>
<keyword evidence="2" id="KW-0808">Transferase</keyword>
<dbReference type="Pfam" id="PF02022">
    <property type="entry name" value="Integrase_Zn"/>
    <property type="match status" value="1"/>
</dbReference>
<evidence type="ECO:0000259" key="12">
    <source>
        <dbReference type="PROSITE" id="PS50994"/>
    </source>
</evidence>
<dbReference type="PANTHER" id="PTHR41694:SF3">
    <property type="entry name" value="RNA-DIRECTED DNA POLYMERASE-RELATED"/>
    <property type="match status" value="1"/>
</dbReference>
<feature type="domain" description="Integrase catalytic" evidence="12">
    <location>
        <begin position="167"/>
        <end position="311"/>
    </location>
</feature>
<dbReference type="InterPro" id="IPR001584">
    <property type="entry name" value="Integrase_cat-core"/>
</dbReference>
<dbReference type="PROSITE" id="PS50876">
    <property type="entry name" value="ZF_INTEGRASE"/>
    <property type="match status" value="1"/>
</dbReference>
<dbReference type="AlphaFoldDB" id="A0A3M0J1R4"/>
<name>A0A3M0J1R4_HIRRU</name>
<dbReference type="GO" id="GO:0003964">
    <property type="term" value="F:RNA-directed DNA polymerase activity"/>
    <property type="evidence" value="ECO:0007669"/>
    <property type="project" value="UniProtKB-KW"/>
</dbReference>
<dbReference type="PANTHER" id="PTHR41694">
    <property type="entry name" value="ENDOGENOUS RETROVIRUS GROUP K MEMBER POL PROTEIN"/>
    <property type="match status" value="1"/>
</dbReference>
<dbReference type="Pfam" id="PF00129">
    <property type="entry name" value="MHC_I"/>
    <property type="match status" value="1"/>
</dbReference>
<reference evidence="13 14" key="1">
    <citation type="submission" date="2018-07" db="EMBL/GenBank/DDBJ databases">
        <title>A high quality draft genome assembly of the barn swallow (H. rustica rustica).</title>
        <authorList>
            <person name="Formenti G."/>
            <person name="Chiara M."/>
            <person name="Poveda L."/>
            <person name="Francoijs K.-J."/>
            <person name="Bonisoli-Alquati A."/>
            <person name="Canova L."/>
            <person name="Gianfranceschi L."/>
            <person name="Horner D.S."/>
            <person name="Saino N."/>
        </authorList>
    </citation>
    <scope>NUCLEOTIDE SEQUENCE [LARGE SCALE GENOMIC DNA]</scope>
    <source>
        <strain evidence="13">Chelidonia</strain>
        <tissue evidence="13">Blood</tissue>
    </source>
</reference>
<accession>A0A3M0J1R4</accession>
<dbReference type="Pfam" id="PF00665">
    <property type="entry name" value="rve"/>
    <property type="match status" value="1"/>
</dbReference>
<dbReference type="GO" id="GO:0015074">
    <property type="term" value="P:DNA integration"/>
    <property type="evidence" value="ECO:0007669"/>
    <property type="project" value="InterPro"/>
</dbReference>
<dbReference type="GO" id="GO:0016787">
    <property type="term" value="F:hydrolase activity"/>
    <property type="evidence" value="ECO:0007669"/>
    <property type="project" value="UniProtKB-KW"/>
</dbReference>
<dbReference type="SUPFAM" id="SSF53098">
    <property type="entry name" value="Ribonuclease H-like"/>
    <property type="match status" value="1"/>
</dbReference>
<evidence type="ECO:0000313" key="14">
    <source>
        <dbReference type="Proteomes" id="UP000269221"/>
    </source>
</evidence>
<keyword evidence="10" id="KW-0863">Zinc-finger</keyword>
<gene>
    <name evidence="13" type="ORF">DUI87_35104</name>
</gene>
<dbReference type="GO" id="GO:0008270">
    <property type="term" value="F:zinc ion binding"/>
    <property type="evidence" value="ECO:0007669"/>
    <property type="project" value="UniProtKB-KW"/>
</dbReference>
<dbReference type="Proteomes" id="UP000269221">
    <property type="component" value="Unassembled WGS sequence"/>
</dbReference>
<keyword evidence="5" id="KW-0479">Metal-binding</keyword>
<dbReference type="InterPro" id="IPR037055">
    <property type="entry name" value="MHC_I-like_Ag-recog_sf"/>
</dbReference>
<protein>
    <recommendedName>
        <fullName evidence="1">RNA-directed DNA polymerase</fullName>
        <ecNumber evidence="1">2.7.7.49</ecNumber>
    </recommendedName>
</protein>
<evidence type="ECO:0000256" key="1">
    <source>
        <dbReference type="ARBA" id="ARBA00012493"/>
    </source>
</evidence>
<evidence type="ECO:0000256" key="5">
    <source>
        <dbReference type="ARBA" id="ARBA00022723"/>
    </source>
</evidence>
<dbReference type="SUPFAM" id="SSF54452">
    <property type="entry name" value="MHC antigen-recognition domain"/>
    <property type="match status" value="1"/>
</dbReference>
<evidence type="ECO:0000256" key="6">
    <source>
        <dbReference type="ARBA" id="ARBA00022759"/>
    </source>
</evidence>
<dbReference type="Gene3D" id="3.30.420.10">
    <property type="entry name" value="Ribonuclease H-like superfamily/Ribonuclease H"/>
    <property type="match status" value="1"/>
</dbReference>
<evidence type="ECO:0000259" key="11">
    <source>
        <dbReference type="PROSITE" id="PS50876"/>
    </source>
</evidence>
<dbReference type="InterPro" id="IPR017856">
    <property type="entry name" value="Integrase-like_N"/>
</dbReference>
<sequence>MTLDESVGLEWGSVGLGHSPVGLRGSNPCLGLHTLQEVSGCHLLSQGSVRGSHRLGCDGREFLSIQPGSERFVVAAGAAQVTRRRWEHEEIQAEKWTNPLGHTCLECLRKSVRYGREALEPKGQSIAWVFPPNAHTLQKQFQLTATEAREIVESCDDCHALGAPLLAGVNPRGLKALELWQTDVTHVTEFGRLKYVHVMVDTFSSAMWASAHAGEKARDVIAHWRQAFAVLGIPSAVKTDSGPAYASQKTMGHAGYLQSVSVLTCDCRGRIQLTGKVEAVINLKATKWMNPRVFTLMIPPQTVIEFVYIPL</sequence>
<keyword evidence="4" id="KW-0540">Nuclease</keyword>
<evidence type="ECO:0000256" key="3">
    <source>
        <dbReference type="ARBA" id="ARBA00022695"/>
    </source>
</evidence>
<dbReference type="InterPro" id="IPR011161">
    <property type="entry name" value="MHC_I-like_Ag-recog"/>
</dbReference>
<dbReference type="SUPFAM" id="SSF46919">
    <property type="entry name" value="N-terminal Zn binding domain of HIV integrase"/>
    <property type="match status" value="1"/>
</dbReference>
<dbReference type="GO" id="GO:0035613">
    <property type="term" value="F:RNA stem-loop binding"/>
    <property type="evidence" value="ECO:0007669"/>
    <property type="project" value="TreeGrafter"/>
</dbReference>
<dbReference type="InterPro" id="IPR003308">
    <property type="entry name" value="Integrase_Zn-bd_dom_N"/>
</dbReference>
<evidence type="ECO:0000256" key="2">
    <source>
        <dbReference type="ARBA" id="ARBA00022679"/>
    </source>
</evidence>
<dbReference type="EMBL" id="QRBI01000322">
    <property type="protein sequence ID" value="RMB88526.1"/>
    <property type="molecule type" value="Genomic_DNA"/>
</dbReference>